<evidence type="ECO:0000256" key="2">
    <source>
        <dbReference type="SAM" id="SignalP"/>
    </source>
</evidence>
<keyword evidence="3" id="KW-1185">Reference proteome</keyword>
<dbReference type="RefSeq" id="XP_034246855.1">
    <property type="nucleotide sequence ID" value="XM_034390964.1"/>
</dbReference>
<dbReference type="InParanoid" id="A0A6P8Z8N4"/>
<keyword evidence="2" id="KW-0732">Signal</keyword>
<reference evidence="4" key="1">
    <citation type="submission" date="2025-08" db="UniProtKB">
        <authorList>
            <consortium name="RefSeq"/>
        </authorList>
    </citation>
    <scope>IDENTIFICATION</scope>
    <source>
        <tissue evidence="4">Total insect</tissue>
    </source>
</reference>
<protein>
    <submittedName>
        <fullName evidence="4">Uncharacterized protein LOC117648459</fullName>
    </submittedName>
</protein>
<evidence type="ECO:0000313" key="3">
    <source>
        <dbReference type="Proteomes" id="UP000515158"/>
    </source>
</evidence>
<feature type="signal peptide" evidence="2">
    <location>
        <begin position="1"/>
        <end position="21"/>
    </location>
</feature>
<dbReference type="OrthoDB" id="7677333at2759"/>
<dbReference type="PANTHER" id="PTHR39951:SF2">
    <property type="entry name" value="IP05660P"/>
    <property type="match status" value="1"/>
</dbReference>
<evidence type="ECO:0000256" key="1">
    <source>
        <dbReference type="SAM" id="MobiDB-lite"/>
    </source>
</evidence>
<accession>A0A6P8Z8N4</accession>
<name>A0A6P8Z8N4_THRPL</name>
<dbReference type="AlphaFoldDB" id="A0A6P8Z8N4"/>
<feature type="region of interest" description="Disordered" evidence="1">
    <location>
        <begin position="80"/>
        <end position="131"/>
    </location>
</feature>
<organism evidence="4">
    <name type="scientific">Thrips palmi</name>
    <name type="common">Melon thrips</name>
    <dbReference type="NCBI Taxonomy" id="161013"/>
    <lineage>
        <taxon>Eukaryota</taxon>
        <taxon>Metazoa</taxon>
        <taxon>Ecdysozoa</taxon>
        <taxon>Arthropoda</taxon>
        <taxon>Hexapoda</taxon>
        <taxon>Insecta</taxon>
        <taxon>Pterygota</taxon>
        <taxon>Neoptera</taxon>
        <taxon>Paraneoptera</taxon>
        <taxon>Thysanoptera</taxon>
        <taxon>Terebrantia</taxon>
        <taxon>Thripoidea</taxon>
        <taxon>Thripidae</taxon>
        <taxon>Thrips</taxon>
    </lineage>
</organism>
<dbReference type="Proteomes" id="UP000515158">
    <property type="component" value="Unplaced"/>
</dbReference>
<dbReference type="PANTHER" id="PTHR39951">
    <property type="entry name" value="FI22632P1"/>
    <property type="match status" value="1"/>
</dbReference>
<proteinExistence type="predicted"/>
<dbReference type="GeneID" id="117648459"/>
<evidence type="ECO:0000313" key="4">
    <source>
        <dbReference type="RefSeq" id="XP_034246855.1"/>
    </source>
</evidence>
<feature type="compositionally biased region" description="Basic and acidic residues" evidence="1">
    <location>
        <begin position="82"/>
        <end position="91"/>
    </location>
</feature>
<feature type="chain" id="PRO_5028314443" evidence="2">
    <location>
        <begin position="22"/>
        <end position="143"/>
    </location>
</feature>
<dbReference type="KEGG" id="tpal:117648459"/>
<sequence>MGIRITFLALCVLAWASVGRASPAPRGILYTLLRDNVAGAPVVHEKQQWSFDPDVGLRRRDEFQRMHGYRAYNLVEQAGLGEDGRMEERRQQQAYRDSFPVPPERDWQPGQPQPPLRSSRSPGRAAGTRTLRSPRFGLLGMLL</sequence>
<gene>
    <name evidence="4" type="primary">LOC117648459</name>
</gene>
<feature type="compositionally biased region" description="Low complexity" evidence="1">
    <location>
        <begin position="116"/>
        <end position="127"/>
    </location>
</feature>